<evidence type="ECO:0000313" key="1">
    <source>
        <dbReference type="EMBL" id="KAA6316339.1"/>
    </source>
</evidence>
<dbReference type="EMBL" id="SNRW01047042">
    <property type="protein sequence ID" value="KAA6316339.1"/>
    <property type="molecule type" value="Genomic_DNA"/>
</dbReference>
<evidence type="ECO:0000313" key="2">
    <source>
        <dbReference type="Proteomes" id="UP000324800"/>
    </source>
</evidence>
<comment type="caution">
    <text evidence="1">The sequence shown here is derived from an EMBL/GenBank/DDBJ whole genome shotgun (WGS) entry which is preliminary data.</text>
</comment>
<proteinExistence type="predicted"/>
<dbReference type="Proteomes" id="UP000324800">
    <property type="component" value="Unassembled WGS sequence"/>
</dbReference>
<accession>A0A5J4Q5C7</accession>
<dbReference type="AlphaFoldDB" id="A0A5J4Q5C7"/>
<sequence>MSLKVQFLQSLLQYASVAATNVVGIAAVHVVAHVVEVAAAKDVHIVNRTVDSSNSNYQQQHAAEEGQYYDKNNQQMQQRNGNEIVVVVADNAYIPQYGVQQQPYAAYQNPAYQYPQQNRPPLPPPLQNQ</sequence>
<feature type="non-terminal residue" evidence="1">
    <location>
        <position position="129"/>
    </location>
</feature>
<gene>
    <name evidence="1" type="ORF">EZS28_055275</name>
</gene>
<protein>
    <submittedName>
        <fullName evidence="1">Uncharacterized protein</fullName>
    </submittedName>
</protein>
<organism evidence="1 2">
    <name type="scientific">Streblomastix strix</name>
    <dbReference type="NCBI Taxonomy" id="222440"/>
    <lineage>
        <taxon>Eukaryota</taxon>
        <taxon>Metamonada</taxon>
        <taxon>Preaxostyla</taxon>
        <taxon>Oxymonadida</taxon>
        <taxon>Streblomastigidae</taxon>
        <taxon>Streblomastix</taxon>
    </lineage>
</organism>
<reference evidence="1 2" key="1">
    <citation type="submission" date="2019-03" db="EMBL/GenBank/DDBJ databases">
        <title>Single cell metagenomics reveals metabolic interactions within the superorganism composed of flagellate Streblomastix strix and complex community of Bacteroidetes bacteria on its surface.</title>
        <authorList>
            <person name="Treitli S.C."/>
            <person name="Kolisko M."/>
            <person name="Husnik F."/>
            <person name="Keeling P."/>
            <person name="Hampl V."/>
        </authorList>
    </citation>
    <scope>NUCLEOTIDE SEQUENCE [LARGE SCALE GENOMIC DNA]</scope>
    <source>
        <strain evidence="1">ST1C</strain>
    </source>
</reference>
<name>A0A5J4Q5C7_9EUKA</name>